<protein>
    <submittedName>
        <fullName evidence="1">Uncharacterized protein</fullName>
    </submittedName>
</protein>
<organism evidence="1 2">
    <name type="scientific">Companilactobacillus paralimentarius DSM 13238 = JCM 10415</name>
    <dbReference type="NCBI Taxonomy" id="1122151"/>
    <lineage>
        <taxon>Bacteria</taxon>
        <taxon>Bacillati</taxon>
        <taxon>Bacillota</taxon>
        <taxon>Bacilli</taxon>
        <taxon>Lactobacillales</taxon>
        <taxon>Lactobacillaceae</taxon>
        <taxon>Companilactobacillus</taxon>
    </lineage>
</organism>
<dbReference type="EMBL" id="AZES01000058">
    <property type="protein sequence ID" value="KRL31223.1"/>
    <property type="molecule type" value="Genomic_DNA"/>
</dbReference>
<accession>A0A0R1PFG7</accession>
<dbReference type="AlphaFoldDB" id="A0A0R1PFG7"/>
<dbReference type="PATRIC" id="fig|1122151.5.peg.2276"/>
<sequence>MNWYDNPRMFLELKPLEQTILIAWIFNTLVPSKGINDRADSYQLKHRFSKSLLGFYISNGQFKGAMIIAGYNSKDMNNQNWHFNIRQSSITNLRKTNSNVISSKIKS</sequence>
<evidence type="ECO:0000313" key="1">
    <source>
        <dbReference type="EMBL" id="KRL31223.1"/>
    </source>
</evidence>
<proteinExistence type="predicted"/>
<dbReference type="Proteomes" id="UP000051908">
    <property type="component" value="Unassembled WGS sequence"/>
</dbReference>
<keyword evidence="2" id="KW-1185">Reference proteome</keyword>
<comment type="caution">
    <text evidence="1">The sequence shown here is derived from an EMBL/GenBank/DDBJ whole genome shotgun (WGS) entry which is preliminary data.</text>
</comment>
<name>A0A0R1PFG7_9LACO</name>
<evidence type="ECO:0000313" key="2">
    <source>
        <dbReference type="Proteomes" id="UP000051908"/>
    </source>
</evidence>
<gene>
    <name evidence="1" type="ORF">FD33_GL002204</name>
</gene>
<reference evidence="1 2" key="1">
    <citation type="journal article" date="2015" name="Genome Announc.">
        <title>Expanding the biotechnology potential of lactobacilli through comparative genomics of 213 strains and associated genera.</title>
        <authorList>
            <person name="Sun Z."/>
            <person name="Harris H.M."/>
            <person name="McCann A."/>
            <person name="Guo C."/>
            <person name="Argimon S."/>
            <person name="Zhang W."/>
            <person name="Yang X."/>
            <person name="Jeffery I.B."/>
            <person name="Cooney J.C."/>
            <person name="Kagawa T.F."/>
            <person name="Liu W."/>
            <person name="Song Y."/>
            <person name="Salvetti E."/>
            <person name="Wrobel A."/>
            <person name="Rasinkangas P."/>
            <person name="Parkhill J."/>
            <person name="Rea M.C."/>
            <person name="O'Sullivan O."/>
            <person name="Ritari J."/>
            <person name="Douillard F.P."/>
            <person name="Paul Ross R."/>
            <person name="Yang R."/>
            <person name="Briner A.E."/>
            <person name="Felis G.E."/>
            <person name="de Vos W.M."/>
            <person name="Barrangou R."/>
            <person name="Klaenhammer T.R."/>
            <person name="Caufield P.W."/>
            <person name="Cui Y."/>
            <person name="Zhang H."/>
            <person name="O'Toole P.W."/>
        </authorList>
    </citation>
    <scope>NUCLEOTIDE SEQUENCE [LARGE SCALE GENOMIC DNA]</scope>
    <source>
        <strain evidence="1 2">DSM 13238</strain>
    </source>
</reference>